<proteinExistence type="inferred from homology"/>
<keyword evidence="2" id="KW-0547">Nucleotide-binding</keyword>
<dbReference type="GO" id="GO:0006310">
    <property type="term" value="P:DNA recombination"/>
    <property type="evidence" value="ECO:0007669"/>
    <property type="project" value="UniProtKB-KW"/>
</dbReference>
<accession>A0A0F9ILE9</accession>
<dbReference type="PANTHER" id="PTHR45900">
    <property type="entry name" value="RECA"/>
    <property type="match status" value="1"/>
</dbReference>
<evidence type="ECO:0000256" key="1">
    <source>
        <dbReference type="ARBA" id="ARBA00009391"/>
    </source>
</evidence>
<dbReference type="PROSITE" id="PS50162">
    <property type="entry name" value="RECA_2"/>
    <property type="match status" value="1"/>
</dbReference>
<dbReference type="InterPro" id="IPR027417">
    <property type="entry name" value="P-loop_NTPase"/>
</dbReference>
<dbReference type="SUPFAM" id="SSF52540">
    <property type="entry name" value="P-loop containing nucleoside triphosphate hydrolases"/>
    <property type="match status" value="1"/>
</dbReference>
<dbReference type="GO" id="GO:0005829">
    <property type="term" value="C:cytosol"/>
    <property type="evidence" value="ECO:0007669"/>
    <property type="project" value="TreeGrafter"/>
</dbReference>
<keyword evidence="3" id="KW-0067">ATP-binding</keyword>
<dbReference type="PANTHER" id="PTHR45900:SF1">
    <property type="entry name" value="MITOCHONDRIAL DNA REPAIR PROTEIN RECA HOMOLOG-RELATED"/>
    <property type="match status" value="1"/>
</dbReference>
<name>A0A0F9ILE9_9ZZZZ</name>
<dbReference type="GO" id="GO:0006281">
    <property type="term" value="P:DNA repair"/>
    <property type="evidence" value="ECO:0007669"/>
    <property type="project" value="InterPro"/>
</dbReference>
<comment type="caution">
    <text evidence="7">The sequence shown here is derived from an EMBL/GenBank/DDBJ whole genome shotgun (WGS) entry which is preliminary data.</text>
</comment>
<evidence type="ECO:0000259" key="6">
    <source>
        <dbReference type="PROSITE" id="PS50163"/>
    </source>
</evidence>
<dbReference type="Pfam" id="PF00154">
    <property type="entry name" value="RecA_N"/>
    <property type="match status" value="1"/>
</dbReference>
<dbReference type="GO" id="GO:0003697">
    <property type="term" value="F:single-stranded DNA binding"/>
    <property type="evidence" value="ECO:0007669"/>
    <property type="project" value="InterPro"/>
</dbReference>
<feature type="domain" description="RecA family profile 2" evidence="6">
    <location>
        <begin position="212"/>
        <end position="286"/>
    </location>
</feature>
<evidence type="ECO:0000256" key="4">
    <source>
        <dbReference type="ARBA" id="ARBA00023172"/>
    </source>
</evidence>
<feature type="domain" description="RecA family profile 1" evidence="5">
    <location>
        <begin position="37"/>
        <end position="206"/>
    </location>
</feature>
<evidence type="ECO:0008006" key="8">
    <source>
        <dbReference type="Google" id="ProtNLM"/>
    </source>
</evidence>
<dbReference type="GO" id="GO:0140664">
    <property type="term" value="F:ATP-dependent DNA damage sensor activity"/>
    <property type="evidence" value="ECO:0007669"/>
    <property type="project" value="InterPro"/>
</dbReference>
<evidence type="ECO:0000256" key="2">
    <source>
        <dbReference type="ARBA" id="ARBA00022741"/>
    </source>
</evidence>
<dbReference type="GO" id="GO:0005524">
    <property type="term" value="F:ATP binding"/>
    <property type="evidence" value="ECO:0007669"/>
    <property type="project" value="UniProtKB-KW"/>
</dbReference>
<keyword evidence="4" id="KW-0233">DNA recombination</keyword>
<dbReference type="Gene3D" id="3.40.50.300">
    <property type="entry name" value="P-loop containing nucleotide triphosphate hydrolases"/>
    <property type="match status" value="1"/>
</dbReference>
<dbReference type="EMBL" id="LAZR01012122">
    <property type="protein sequence ID" value="KKM39486.1"/>
    <property type="molecule type" value="Genomic_DNA"/>
</dbReference>
<evidence type="ECO:0000256" key="3">
    <source>
        <dbReference type="ARBA" id="ARBA00022840"/>
    </source>
</evidence>
<comment type="similarity">
    <text evidence="1">Belongs to the RecA family.</text>
</comment>
<dbReference type="InterPro" id="IPR020588">
    <property type="entry name" value="RecA_ATP-bd"/>
</dbReference>
<evidence type="ECO:0000259" key="5">
    <source>
        <dbReference type="PROSITE" id="PS50162"/>
    </source>
</evidence>
<reference evidence="7" key="1">
    <citation type="journal article" date="2015" name="Nature">
        <title>Complex archaea that bridge the gap between prokaryotes and eukaryotes.</title>
        <authorList>
            <person name="Spang A."/>
            <person name="Saw J.H."/>
            <person name="Jorgensen S.L."/>
            <person name="Zaremba-Niedzwiedzka K."/>
            <person name="Martijn J."/>
            <person name="Lind A.E."/>
            <person name="van Eijk R."/>
            <person name="Schleper C."/>
            <person name="Guy L."/>
            <person name="Ettema T.J."/>
        </authorList>
    </citation>
    <scope>NUCLEOTIDE SEQUENCE</scope>
</reference>
<sequence length="364" mass="40044">MGKNDDLATVIAEQLNKSAGSKIAWFLGKDYDAPTHFHDFISTGSSLLDIAISNRKHGGIACGRITELQGNEASGKSLLAAHMLADTQHRGGVAVLIDTETAVNYDFFDSIGLDMNKMVYVTENRIENIFDQIEAIVETVRKASKDKLVCIVVDSVTGATTEAEAEKSHGIDGYATGKAIIISKALRKITKLIGDQKIALVFTNQLRQKMNAMPFADQYTTSGGKAIAFHASTRIRLSLTGTFKDANKEIVGVKVKAKVIKNRLGPPHRAAEFTILFDRGIDDYASWYDAMLARKLFGGKQGHPTWTDPETDEEFKFQKGTFVDKLLSDVDRRERVYDQIADAVIMNYTDTDTLVEVKAGPEEA</sequence>
<dbReference type="InterPro" id="IPR020587">
    <property type="entry name" value="RecA_monomer-monomer_interface"/>
</dbReference>
<evidence type="ECO:0000313" key="7">
    <source>
        <dbReference type="EMBL" id="KKM39486.1"/>
    </source>
</evidence>
<dbReference type="AlphaFoldDB" id="A0A0F9ILE9"/>
<gene>
    <name evidence="7" type="ORF">LCGC14_1564650</name>
</gene>
<dbReference type="InterPro" id="IPR049428">
    <property type="entry name" value="RecA-like_N"/>
</dbReference>
<dbReference type="PROSITE" id="PS50163">
    <property type="entry name" value="RECA_3"/>
    <property type="match status" value="1"/>
</dbReference>
<protein>
    <recommendedName>
        <fullName evidence="8">RecA family profile 2 domain-containing protein</fullName>
    </recommendedName>
</protein>
<organism evidence="7">
    <name type="scientific">marine sediment metagenome</name>
    <dbReference type="NCBI Taxonomy" id="412755"/>
    <lineage>
        <taxon>unclassified sequences</taxon>
        <taxon>metagenomes</taxon>
        <taxon>ecological metagenomes</taxon>
    </lineage>
</organism>
<dbReference type="InterPro" id="IPR013765">
    <property type="entry name" value="DNA_recomb/repair_RecA"/>
</dbReference>
<dbReference type="PRINTS" id="PR00142">
    <property type="entry name" value="RECA"/>
</dbReference>